<protein>
    <submittedName>
        <fullName evidence="1">Uncharacterized protein</fullName>
    </submittedName>
</protein>
<sequence length="289" mass="30642">YCHQKPKFSNHPYCSKTCAGQAATLCNHCHKKPKFQNFDYCGKNCAALANPGGKARNIAGGSAQPAQTGIQKQKTSNVNSMTAQQGTPAFDPLQIAKLVVQHIPQVQALINPNGSSGSAGQTSVPTSQPIVTNPFAGPTAQIVPPSNVYNTGPGPVNNPFLNPLGQGAYQAAPVTSQNATTNGAVYLAASSNPVPAAQQIHISTQQTPDNLECLIPGCGQPVHVDAKGVKASDYCSMRHREEAVTSGLVSPCIMCLVMPQSDTDYFCSRACREESMNKETYYDEEDESE</sequence>
<reference evidence="1" key="1">
    <citation type="submission" date="2020-11" db="EMBL/GenBank/DDBJ databases">
        <authorList>
            <consortium name="DOE Joint Genome Institute"/>
            <person name="Ahrendt S."/>
            <person name="Riley R."/>
            <person name="Andreopoulos W."/>
            <person name="LaButti K."/>
            <person name="Pangilinan J."/>
            <person name="Ruiz-duenas F.J."/>
            <person name="Barrasa J.M."/>
            <person name="Sanchez-Garcia M."/>
            <person name="Camarero S."/>
            <person name="Miyauchi S."/>
            <person name="Serrano A."/>
            <person name="Linde D."/>
            <person name="Babiker R."/>
            <person name="Drula E."/>
            <person name="Ayuso-Fernandez I."/>
            <person name="Pacheco R."/>
            <person name="Padilla G."/>
            <person name="Ferreira P."/>
            <person name="Barriuso J."/>
            <person name="Kellner H."/>
            <person name="Castanera R."/>
            <person name="Alfaro M."/>
            <person name="Ramirez L."/>
            <person name="Pisabarro A.G."/>
            <person name="Kuo A."/>
            <person name="Tritt A."/>
            <person name="Lipzen A."/>
            <person name="He G."/>
            <person name="Yan M."/>
            <person name="Ng V."/>
            <person name="Cullen D."/>
            <person name="Martin F."/>
            <person name="Rosso M.-N."/>
            <person name="Henrissat B."/>
            <person name="Hibbett D."/>
            <person name="Martinez A.T."/>
            <person name="Grigoriev I.V."/>
        </authorList>
    </citation>
    <scope>NUCLEOTIDE SEQUENCE</scope>
    <source>
        <strain evidence="1">AH 44721</strain>
    </source>
</reference>
<organism evidence="1 2">
    <name type="scientific">Gymnopilus junonius</name>
    <name type="common">Spectacular rustgill mushroom</name>
    <name type="synonym">Gymnopilus spectabilis subsp. junonius</name>
    <dbReference type="NCBI Taxonomy" id="109634"/>
    <lineage>
        <taxon>Eukaryota</taxon>
        <taxon>Fungi</taxon>
        <taxon>Dikarya</taxon>
        <taxon>Basidiomycota</taxon>
        <taxon>Agaricomycotina</taxon>
        <taxon>Agaricomycetes</taxon>
        <taxon>Agaricomycetidae</taxon>
        <taxon>Agaricales</taxon>
        <taxon>Agaricineae</taxon>
        <taxon>Hymenogastraceae</taxon>
        <taxon>Gymnopilus</taxon>
    </lineage>
</organism>
<dbReference type="OrthoDB" id="3171385at2759"/>
<comment type="caution">
    <text evidence="1">The sequence shown here is derived from an EMBL/GenBank/DDBJ whole genome shotgun (WGS) entry which is preliminary data.</text>
</comment>
<proteinExistence type="predicted"/>
<name>A0A9P5NZD2_GYMJU</name>
<dbReference type="EMBL" id="JADNYJ010000006">
    <property type="protein sequence ID" value="KAF8910521.1"/>
    <property type="molecule type" value="Genomic_DNA"/>
</dbReference>
<accession>A0A9P5NZD2</accession>
<evidence type="ECO:0000313" key="1">
    <source>
        <dbReference type="EMBL" id="KAF8910521.1"/>
    </source>
</evidence>
<dbReference type="AlphaFoldDB" id="A0A9P5NZD2"/>
<evidence type="ECO:0000313" key="2">
    <source>
        <dbReference type="Proteomes" id="UP000724874"/>
    </source>
</evidence>
<feature type="non-terminal residue" evidence="1">
    <location>
        <position position="1"/>
    </location>
</feature>
<keyword evidence="2" id="KW-1185">Reference proteome</keyword>
<gene>
    <name evidence="1" type="ORF">CPB84DRAFT_1672686</name>
</gene>
<dbReference type="Proteomes" id="UP000724874">
    <property type="component" value="Unassembled WGS sequence"/>
</dbReference>